<dbReference type="EMBL" id="OKRB01000073">
    <property type="protein sequence ID" value="SPE18976.1"/>
    <property type="molecule type" value="Genomic_DNA"/>
</dbReference>
<dbReference type="Proteomes" id="UP000239735">
    <property type="component" value="Unassembled WGS sequence"/>
</dbReference>
<reference evidence="3" key="1">
    <citation type="submission" date="2018-02" db="EMBL/GenBank/DDBJ databases">
        <authorList>
            <person name="Hausmann B."/>
        </authorList>
    </citation>
    <scope>NUCLEOTIDE SEQUENCE [LARGE SCALE GENOMIC DNA]</scope>
    <source>
        <strain evidence="3">Peat soil MAG SbA5</strain>
    </source>
</reference>
<keyword evidence="1" id="KW-0732">Signal</keyword>
<proteinExistence type="predicted"/>
<name>A0A2N9L6Q0_9BACT</name>
<organism evidence="2 3">
    <name type="scientific">Candidatus Sulfuritelmatomonas gaucii</name>
    <dbReference type="NCBI Taxonomy" id="2043161"/>
    <lineage>
        <taxon>Bacteria</taxon>
        <taxon>Pseudomonadati</taxon>
        <taxon>Acidobacteriota</taxon>
        <taxon>Terriglobia</taxon>
        <taxon>Terriglobales</taxon>
        <taxon>Acidobacteriaceae</taxon>
        <taxon>Candidatus Sulfuritelmatomonas</taxon>
    </lineage>
</organism>
<evidence type="ECO:0000256" key="1">
    <source>
        <dbReference type="SAM" id="SignalP"/>
    </source>
</evidence>
<protein>
    <recommendedName>
        <fullName evidence="4">DUF2141 domain-containing protein</fullName>
    </recommendedName>
</protein>
<evidence type="ECO:0000313" key="2">
    <source>
        <dbReference type="EMBL" id="SPE18976.1"/>
    </source>
</evidence>
<evidence type="ECO:0000313" key="3">
    <source>
        <dbReference type="Proteomes" id="UP000239735"/>
    </source>
</evidence>
<evidence type="ECO:0008006" key="4">
    <source>
        <dbReference type="Google" id="ProtNLM"/>
    </source>
</evidence>
<accession>A0A2N9L6Q0</accession>
<dbReference type="AlphaFoldDB" id="A0A2N9L6Q0"/>
<sequence>MKKAWVALLLLACLPLLPAQEAETRFGQEPPTAKPGVDYLVKVHVSGIRVHRYCDRDGCNSVLFADAVLNQQKVELTGGIIYGARAFYDPRNSQRRLAPGDYTARLRKAAHKDGPHSLYDEYELLMPDRTVWRCTVTGIFE</sequence>
<feature type="chain" id="PRO_5014614825" description="DUF2141 domain-containing protein" evidence="1">
    <location>
        <begin position="22"/>
        <end position="141"/>
    </location>
</feature>
<feature type="signal peptide" evidence="1">
    <location>
        <begin position="1"/>
        <end position="21"/>
    </location>
</feature>
<gene>
    <name evidence="2" type="ORF">SBA5_180009</name>
</gene>